<organism evidence="2 3">
    <name type="scientific">Roseburia intestinalis</name>
    <dbReference type="NCBI Taxonomy" id="166486"/>
    <lineage>
        <taxon>Bacteria</taxon>
        <taxon>Bacillati</taxon>
        <taxon>Bacillota</taxon>
        <taxon>Clostridia</taxon>
        <taxon>Lachnospirales</taxon>
        <taxon>Lachnospiraceae</taxon>
        <taxon>Roseburia</taxon>
    </lineage>
</organism>
<dbReference type="RefSeq" id="WP_118599164.1">
    <property type="nucleotide sequence ID" value="NZ_QSHO01000020.1"/>
</dbReference>
<dbReference type="Proteomes" id="UP000283513">
    <property type="component" value="Unassembled WGS sequence"/>
</dbReference>
<proteinExistence type="predicted"/>
<accession>A0A3R6B4C1</accession>
<dbReference type="AlphaFoldDB" id="A0A3R6B4C1"/>
<feature type="coiled-coil region" evidence="1">
    <location>
        <begin position="152"/>
        <end position="189"/>
    </location>
</feature>
<dbReference type="EMBL" id="QSHO01000020">
    <property type="protein sequence ID" value="RHC13552.1"/>
    <property type="molecule type" value="Genomic_DNA"/>
</dbReference>
<reference evidence="2 3" key="1">
    <citation type="submission" date="2018-08" db="EMBL/GenBank/DDBJ databases">
        <title>A genome reference for cultivated species of the human gut microbiota.</title>
        <authorList>
            <person name="Zou Y."/>
            <person name="Xue W."/>
            <person name="Luo G."/>
        </authorList>
    </citation>
    <scope>NUCLEOTIDE SEQUENCE [LARGE SCALE GENOMIC DNA]</scope>
    <source>
        <strain evidence="2 3">AM37-1AC</strain>
    </source>
</reference>
<comment type="caution">
    <text evidence="2">The sequence shown here is derived from an EMBL/GenBank/DDBJ whole genome shotgun (WGS) entry which is preliminary data.</text>
</comment>
<keyword evidence="1" id="KW-0175">Coiled coil</keyword>
<gene>
    <name evidence="2" type="ORF">DW856_17315</name>
</gene>
<evidence type="ECO:0000256" key="1">
    <source>
        <dbReference type="SAM" id="Coils"/>
    </source>
</evidence>
<sequence length="271" mass="32236">MSYGKIQEKEIATIKSRTYKLNLSDADVIRLAEKALNYNMTASELLENFIGDLVYGTYSNGSDEREYISMWAERCWFAYESAERNMTNFFFGCDPDPFYEFIDIEKIQENINKWKMEVERDKEEIKNPGDKWKDIVRYNSKKEAVPVYSCIEEYVEEIKEDLELNLEQIKAEEEQLETLKKRFADYMGDKPYSWDEQLEECKIWYKVNVENVIDEQKLFLKENVAEIREKIMREINECAKTGDSHVNKGDKVNCYIKLSDVESIIKKYMEN</sequence>
<evidence type="ECO:0000313" key="2">
    <source>
        <dbReference type="EMBL" id="RHC13552.1"/>
    </source>
</evidence>
<evidence type="ECO:0000313" key="3">
    <source>
        <dbReference type="Proteomes" id="UP000283513"/>
    </source>
</evidence>
<protein>
    <submittedName>
        <fullName evidence="2">Uncharacterized protein</fullName>
    </submittedName>
</protein>
<name>A0A3R6B4C1_9FIRM</name>